<evidence type="ECO:0000313" key="2">
    <source>
        <dbReference type="EMBL" id="GES95551.1"/>
    </source>
</evidence>
<proteinExistence type="predicted"/>
<keyword evidence="3" id="KW-1185">Reference proteome</keyword>
<name>A0A2Z6R535_9GLOM</name>
<dbReference type="SUPFAM" id="SSF52047">
    <property type="entry name" value="RNI-like"/>
    <property type="match status" value="1"/>
</dbReference>
<protein>
    <recommendedName>
        <fullName evidence="4">F-box domain-containing protein</fullName>
    </recommendedName>
</protein>
<evidence type="ECO:0000313" key="3">
    <source>
        <dbReference type="Proteomes" id="UP000247702"/>
    </source>
</evidence>
<dbReference type="Proteomes" id="UP000247702">
    <property type="component" value="Unassembled WGS sequence"/>
</dbReference>
<dbReference type="InterPro" id="IPR032675">
    <property type="entry name" value="LRR_dom_sf"/>
</dbReference>
<reference evidence="1 3" key="1">
    <citation type="submission" date="2017-11" db="EMBL/GenBank/DDBJ databases">
        <title>The genome of Rhizophagus clarus HR1 reveals common genetic basis of auxotrophy among arbuscular mycorrhizal fungi.</title>
        <authorList>
            <person name="Kobayashi Y."/>
        </authorList>
    </citation>
    <scope>NUCLEOTIDE SEQUENCE [LARGE SCALE GENOMIC DNA]</scope>
    <source>
        <strain evidence="1 3">HR1</strain>
    </source>
</reference>
<reference evidence="2" key="2">
    <citation type="submission" date="2019-10" db="EMBL/GenBank/DDBJ databases">
        <title>Conservation and host-specific expression of non-tandemly repeated heterogenous ribosome RNA gene in arbuscular mycorrhizal fungi.</title>
        <authorList>
            <person name="Maeda T."/>
            <person name="Kobayashi Y."/>
            <person name="Nakagawa T."/>
            <person name="Ezawa T."/>
            <person name="Yamaguchi K."/>
            <person name="Bino T."/>
            <person name="Nishimoto Y."/>
            <person name="Shigenobu S."/>
            <person name="Kawaguchi M."/>
        </authorList>
    </citation>
    <scope>NUCLEOTIDE SEQUENCE</scope>
    <source>
        <strain evidence="2">HR1</strain>
    </source>
</reference>
<sequence>MASFLLLECLEKIFLNLLGETPPDANRHANTSTRDLYSCTLVSRHWCRISTSVLYAYPFNHFRHLTYSRSYYNIPNLIVSYFKLIRTLLSCIPKSEIKQINLTISPDEQHLLSEFFHFDEEYSSPNPMFNYITFIRSLIFDKLLCDSDKLNSYRKIWFPPFISNNDITKTQSSKISVHIMKYFIKYLCKHCNYLIALEIPFSVQDNEFFNDTIELLSSKNSNGNNKLMDLKQLYYTKDYCGNVRGKDLYLTLSNNVCNLNLLYNEKINSIEEANSLSQFISSQRKLQHIIISENIRDSINYILFNYTSNIDNYFNIVLNSLSTQSESLQTLEFNYTSFGKITKKALNSLCLLKNIRVLKLHNCLRMDDNLVTWAKNLTRLEVFELVKYQIQNIPKGFLVQLIQSSSSTLTKLVINYKKSDCQSIHRQIPLHLNSLIHLNLSKIYPDELILIFKSCTRLVYLSIILSDDELWGLEFTNLGKLIPRNLQKIQLKEMDCLLFDNKQLECFFKECVNNDSKLKYLEIVGKCYDIKKEYFDIANDFNIQLITHPPTPVSL</sequence>
<dbReference type="EMBL" id="BEXD01002223">
    <property type="protein sequence ID" value="GBB97487.1"/>
    <property type="molecule type" value="Genomic_DNA"/>
</dbReference>
<evidence type="ECO:0008006" key="4">
    <source>
        <dbReference type="Google" id="ProtNLM"/>
    </source>
</evidence>
<dbReference type="OrthoDB" id="2342687at2759"/>
<organism evidence="1 3">
    <name type="scientific">Rhizophagus clarus</name>
    <dbReference type="NCBI Taxonomy" id="94130"/>
    <lineage>
        <taxon>Eukaryota</taxon>
        <taxon>Fungi</taxon>
        <taxon>Fungi incertae sedis</taxon>
        <taxon>Mucoromycota</taxon>
        <taxon>Glomeromycotina</taxon>
        <taxon>Glomeromycetes</taxon>
        <taxon>Glomerales</taxon>
        <taxon>Glomeraceae</taxon>
        <taxon>Rhizophagus</taxon>
    </lineage>
</organism>
<accession>A0A2Z6R535</accession>
<gene>
    <name evidence="2" type="ORF">RCL2_002221300</name>
    <name evidence="1" type="ORF">RclHR1_00030044</name>
</gene>
<dbReference type="Gene3D" id="3.80.10.10">
    <property type="entry name" value="Ribonuclease Inhibitor"/>
    <property type="match status" value="1"/>
</dbReference>
<dbReference type="Proteomes" id="UP000615446">
    <property type="component" value="Unassembled WGS sequence"/>
</dbReference>
<dbReference type="AlphaFoldDB" id="A0A2Z6R535"/>
<evidence type="ECO:0000313" key="1">
    <source>
        <dbReference type="EMBL" id="GBB97487.1"/>
    </source>
</evidence>
<dbReference type="EMBL" id="BLAL01000242">
    <property type="protein sequence ID" value="GES95551.1"/>
    <property type="molecule type" value="Genomic_DNA"/>
</dbReference>
<comment type="caution">
    <text evidence="1">The sequence shown here is derived from an EMBL/GenBank/DDBJ whole genome shotgun (WGS) entry which is preliminary data.</text>
</comment>